<feature type="region of interest" description="Disordered" evidence="2">
    <location>
        <begin position="1"/>
        <end position="198"/>
    </location>
</feature>
<organism evidence="3 4">
    <name type="scientific">Cellulomonas wangleii</name>
    <dbReference type="NCBI Taxonomy" id="2816956"/>
    <lineage>
        <taxon>Bacteria</taxon>
        <taxon>Bacillati</taxon>
        <taxon>Actinomycetota</taxon>
        <taxon>Actinomycetes</taxon>
        <taxon>Micrococcales</taxon>
        <taxon>Cellulomonadaceae</taxon>
        <taxon>Cellulomonas</taxon>
    </lineage>
</organism>
<dbReference type="EMBL" id="CP074405">
    <property type="protein sequence ID" value="QVI60812.1"/>
    <property type="molecule type" value="Genomic_DNA"/>
</dbReference>
<accession>A0ABX8D460</accession>
<dbReference type="PANTHER" id="PTHR37313">
    <property type="entry name" value="UPF0749 PROTEIN RV1825"/>
    <property type="match status" value="1"/>
</dbReference>
<feature type="region of interest" description="Disordered" evidence="2">
    <location>
        <begin position="252"/>
        <end position="275"/>
    </location>
</feature>
<dbReference type="PANTHER" id="PTHR37313:SF2">
    <property type="entry name" value="UPF0749 PROTEIN YLXX"/>
    <property type="match status" value="1"/>
</dbReference>
<protein>
    <submittedName>
        <fullName evidence="3">DUF881 domain-containing protein</fullName>
    </submittedName>
</protein>
<dbReference type="Proteomes" id="UP000677804">
    <property type="component" value="Chromosome"/>
</dbReference>
<evidence type="ECO:0000256" key="2">
    <source>
        <dbReference type="SAM" id="MobiDB-lite"/>
    </source>
</evidence>
<evidence type="ECO:0000313" key="4">
    <source>
        <dbReference type="Proteomes" id="UP000677804"/>
    </source>
</evidence>
<dbReference type="RefSeq" id="WP_207342239.1">
    <property type="nucleotide sequence ID" value="NZ_CP074405.1"/>
</dbReference>
<dbReference type="Gene3D" id="3.30.70.1880">
    <property type="entry name" value="Protein of unknown function DUF881"/>
    <property type="match status" value="1"/>
</dbReference>
<dbReference type="Pfam" id="PF05949">
    <property type="entry name" value="DUF881"/>
    <property type="match status" value="1"/>
</dbReference>
<feature type="compositionally biased region" description="Acidic residues" evidence="2">
    <location>
        <begin position="87"/>
        <end position="118"/>
    </location>
</feature>
<feature type="compositionally biased region" description="Basic and acidic residues" evidence="2">
    <location>
        <begin position="252"/>
        <end position="270"/>
    </location>
</feature>
<reference evidence="3 4" key="1">
    <citation type="submission" date="2021-05" db="EMBL/GenBank/DDBJ databases">
        <title>Novel species in genus Cellulomonas.</title>
        <authorList>
            <person name="Zhang G."/>
        </authorList>
    </citation>
    <scope>NUCLEOTIDE SEQUENCE [LARGE SCALE GENOMIC DNA]</scope>
    <source>
        <strain evidence="4">zg-ZUI222</strain>
    </source>
</reference>
<proteinExistence type="inferred from homology"/>
<evidence type="ECO:0000313" key="3">
    <source>
        <dbReference type="EMBL" id="QVI60812.1"/>
    </source>
</evidence>
<gene>
    <name evidence="3" type="ORF">KG103_09580</name>
</gene>
<comment type="similarity">
    <text evidence="1">Belongs to the UPF0749 family.</text>
</comment>
<feature type="compositionally biased region" description="Gly residues" evidence="2">
    <location>
        <begin position="120"/>
        <end position="136"/>
    </location>
</feature>
<sequence length="428" mass="43929">MTGAEPDRPQDAGSADEAGQVPVRDGGTRDDDLCDDGPVIDPRDPLGLGDLGPSDATGTPPPLAAPTPLAAPGQDASGQDPVVLDEPGTDEPVPDEPGTDEPVPDEPGTDEPVPDEPGTDGHGPDGQGEGALGEGAPGTSDAPHLPPATDARTRAAEAAAPADAGTSAAPPAGATVDDARGGAVGARPPRSGWARLGHAMRPRTTQGQLITAGLCALLGFALVVQVRQTTDTQLGALRQNDLVRLLDETTTRTDELEQESRDLQRERDELLSGSDRQQAALDAARRTAAMQGILTGRLPATGPGVRITLTEPDGEIRPTTLLHVLEELRNAGAEAMELNGQRITASTAVTGVRGAIEVDGTVITSPFRWTVIGDPDTIAPALEIPGGALARVRSDGGRGTVEKADRVDVEAVRELPDPVHATPDTDEG</sequence>
<name>A0ABX8D460_9CELL</name>
<dbReference type="InterPro" id="IPR010273">
    <property type="entry name" value="DUF881"/>
</dbReference>
<evidence type="ECO:0000256" key="1">
    <source>
        <dbReference type="ARBA" id="ARBA00009108"/>
    </source>
</evidence>
<feature type="compositionally biased region" description="Low complexity" evidence="2">
    <location>
        <begin position="156"/>
        <end position="175"/>
    </location>
</feature>
<keyword evidence="4" id="KW-1185">Reference proteome</keyword>
<feature type="compositionally biased region" description="Basic and acidic residues" evidence="2">
    <location>
        <begin position="1"/>
        <end position="10"/>
    </location>
</feature>